<dbReference type="Gene3D" id="3.40.50.720">
    <property type="entry name" value="NAD(P)-binding Rossmann-like Domain"/>
    <property type="match status" value="1"/>
</dbReference>
<name>G7QAM6_9BACT</name>
<evidence type="ECO:0000313" key="4">
    <source>
        <dbReference type="Proteomes" id="UP000004662"/>
    </source>
</evidence>
<protein>
    <submittedName>
        <fullName evidence="3">3-oxoacyl-(Acyl-carrier-protein) reductase</fullName>
        <ecNumber evidence="3">1.1.1.100</ecNumber>
    </submittedName>
</protein>
<evidence type="ECO:0000313" key="3">
    <source>
        <dbReference type="EMBL" id="EHJ49257.1"/>
    </source>
</evidence>
<dbReference type="PRINTS" id="PR00081">
    <property type="entry name" value="GDHRDH"/>
</dbReference>
<evidence type="ECO:0000256" key="1">
    <source>
        <dbReference type="ARBA" id="ARBA00006484"/>
    </source>
</evidence>
<dbReference type="Pfam" id="PF13561">
    <property type="entry name" value="adh_short_C2"/>
    <property type="match status" value="1"/>
</dbReference>
<dbReference type="SMART" id="SM00822">
    <property type="entry name" value="PKS_KR"/>
    <property type="match status" value="1"/>
</dbReference>
<keyword evidence="4" id="KW-1185">Reference proteome</keyword>
<dbReference type="STRING" id="694327.DFW101_3258"/>
<dbReference type="PANTHER" id="PTHR42760:SF50">
    <property type="entry name" value="SHORT-CHAIN DEHYDROGENASE-RELATED"/>
    <property type="match status" value="1"/>
</dbReference>
<sequence length="249" mass="25094">MCKDLAGKIALVTGGSRGIGAATARALAEHGADVAISYVASADKAQAMVKELEAFGVRAAAFAADQADRAGAAGLVAAVVERFGRLDILVVNAGVGTLSPLDDEAPDLAALDREYAVNMTGVAALVRAAARVITDGGRIVLVGSTAAVRLGFPGFADYAATKGAVAAFARGAAHDLAKRNITVNVVQPGPIETDMNPDSGDFAAIVKAMTAFKRYGRPEEVAAGIVFLAGPAASYITGATLNIDGGYCA</sequence>
<dbReference type="PANTHER" id="PTHR42760">
    <property type="entry name" value="SHORT-CHAIN DEHYDROGENASES/REDUCTASES FAMILY MEMBER"/>
    <property type="match status" value="1"/>
</dbReference>
<dbReference type="FunFam" id="3.40.50.720:FF:000084">
    <property type="entry name" value="Short-chain dehydrogenase reductase"/>
    <property type="match status" value="1"/>
</dbReference>
<accession>G7QAM6</accession>
<evidence type="ECO:0000259" key="2">
    <source>
        <dbReference type="SMART" id="SM00822"/>
    </source>
</evidence>
<dbReference type="Proteomes" id="UP000004662">
    <property type="component" value="Chromosome"/>
</dbReference>
<dbReference type="InterPro" id="IPR036291">
    <property type="entry name" value="NAD(P)-bd_dom_sf"/>
</dbReference>
<dbReference type="HOGENOM" id="CLU_010194_1_3_7"/>
<dbReference type="SUPFAM" id="SSF51735">
    <property type="entry name" value="NAD(P)-binding Rossmann-fold domains"/>
    <property type="match status" value="1"/>
</dbReference>
<dbReference type="eggNOG" id="COG1028">
    <property type="taxonomic scope" value="Bacteria"/>
</dbReference>
<dbReference type="PRINTS" id="PR00080">
    <property type="entry name" value="SDRFAMILY"/>
</dbReference>
<reference evidence="4" key="1">
    <citation type="journal article" date="2015" name="Genome Announc.">
        <title>High-Quality Draft Genome Sequence of Desulfovibrio carbinoliphilus FW-101-2B, an Organic Acid-Oxidizing Sulfate-Reducing Bacterium Isolated from Uranium(VI)-Contaminated Groundwater.</title>
        <authorList>
            <person name="Ramsay B.D."/>
            <person name="Hwang C."/>
            <person name="Woo H.L."/>
            <person name="Carroll S.L."/>
            <person name="Lucas S."/>
            <person name="Han J."/>
            <person name="Lapidus A.L."/>
            <person name="Cheng J.F."/>
            <person name="Goodwin L.A."/>
            <person name="Pitluck S."/>
            <person name="Peters L."/>
            <person name="Chertkov O."/>
            <person name="Held B."/>
            <person name="Detter J.C."/>
            <person name="Han C.S."/>
            <person name="Tapia R."/>
            <person name="Land M.L."/>
            <person name="Hauser L.J."/>
            <person name="Kyrpides N.C."/>
            <person name="Ivanova N.N."/>
            <person name="Mikhailova N."/>
            <person name="Pagani I."/>
            <person name="Woyke T."/>
            <person name="Arkin A.P."/>
            <person name="Dehal P."/>
            <person name="Chivian D."/>
            <person name="Criddle C.S."/>
            <person name="Wu W."/>
            <person name="Chakraborty R."/>
            <person name="Hazen T.C."/>
            <person name="Fields M.W."/>
        </authorList>
    </citation>
    <scope>NUCLEOTIDE SEQUENCE [LARGE SCALE GENOMIC DNA]</scope>
    <source>
        <strain evidence="4">FW-101-2B</strain>
    </source>
</reference>
<dbReference type="RefSeq" id="WP_009182590.1">
    <property type="nucleotide sequence ID" value="NZ_CM001368.1"/>
</dbReference>
<dbReference type="InterPro" id="IPR002347">
    <property type="entry name" value="SDR_fam"/>
</dbReference>
<comment type="similarity">
    <text evidence="1">Belongs to the short-chain dehydrogenases/reductases (SDR) family.</text>
</comment>
<dbReference type="EC" id="1.1.1.100" evidence="3"/>
<feature type="domain" description="Ketoreductase" evidence="2">
    <location>
        <begin position="8"/>
        <end position="194"/>
    </location>
</feature>
<organism evidence="3 4">
    <name type="scientific">Solidesulfovibrio carbinoliphilus subsp. oakridgensis</name>
    <dbReference type="NCBI Taxonomy" id="694327"/>
    <lineage>
        <taxon>Bacteria</taxon>
        <taxon>Pseudomonadati</taxon>
        <taxon>Thermodesulfobacteriota</taxon>
        <taxon>Desulfovibrionia</taxon>
        <taxon>Desulfovibrionales</taxon>
        <taxon>Desulfovibrionaceae</taxon>
        <taxon>Solidesulfovibrio</taxon>
    </lineage>
</organism>
<dbReference type="OrthoDB" id="9804774at2"/>
<proteinExistence type="inferred from homology"/>
<dbReference type="EMBL" id="CM001368">
    <property type="protein sequence ID" value="EHJ49257.1"/>
    <property type="molecule type" value="Genomic_DNA"/>
</dbReference>
<dbReference type="InterPro" id="IPR057326">
    <property type="entry name" value="KR_dom"/>
</dbReference>
<gene>
    <name evidence="3" type="ORF">DFW101_3258</name>
</gene>
<dbReference type="GO" id="GO:0004316">
    <property type="term" value="F:3-oxoacyl-[acyl-carrier-protein] reductase (NADPH) activity"/>
    <property type="evidence" value="ECO:0007669"/>
    <property type="project" value="UniProtKB-EC"/>
</dbReference>
<keyword evidence="3" id="KW-0560">Oxidoreductase</keyword>
<dbReference type="AlphaFoldDB" id="G7QAM6"/>